<evidence type="ECO:0000313" key="3">
    <source>
        <dbReference type="Proteomes" id="UP000192257"/>
    </source>
</evidence>
<organism evidence="2 3">
    <name type="scientific">Trypanosoma theileri</name>
    <dbReference type="NCBI Taxonomy" id="67003"/>
    <lineage>
        <taxon>Eukaryota</taxon>
        <taxon>Discoba</taxon>
        <taxon>Euglenozoa</taxon>
        <taxon>Kinetoplastea</taxon>
        <taxon>Metakinetoplastina</taxon>
        <taxon>Trypanosomatida</taxon>
        <taxon>Trypanosomatidae</taxon>
        <taxon>Trypanosoma</taxon>
    </lineage>
</organism>
<reference evidence="2 3" key="1">
    <citation type="submission" date="2017-03" db="EMBL/GenBank/DDBJ databases">
        <title>An alternative strategy for trypanosome survival in the mammalian bloodstream revealed through genome and transcriptome analysis of the ubiquitous bovine parasite Trypanosoma (Megatrypanum) theileri.</title>
        <authorList>
            <person name="Kelly S."/>
            <person name="Ivens A."/>
            <person name="Mott A."/>
            <person name="O'Neill E."/>
            <person name="Emms D."/>
            <person name="Macleod O."/>
            <person name="Voorheis P."/>
            <person name="Matthews J."/>
            <person name="Matthews K."/>
            <person name="Carrington M."/>
        </authorList>
    </citation>
    <scope>NUCLEOTIDE SEQUENCE [LARGE SCALE GENOMIC DNA]</scope>
    <source>
        <strain evidence="2">Edinburgh</strain>
    </source>
</reference>
<dbReference type="GeneID" id="39982621"/>
<feature type="compositionally biased region" description="Low complexity" evidence="1">
    <location>
        <begin position="590"/>
        <end position="609"/>
    </location>
</feature>
<feature type="compositionally biased region" description="Low complexity" evidence="1">
    <location>
        <begin position="637"/>
        <end position="649"/>
    </location>
</feature>
<dbReference type="AlphaFoldDB" id="A0A1X0P590"/>
<keyword evidence="3" id="KW-1185">Reference proteome</keyword>
<feature type="compositionally biased region" description="Basic and acidic residues" evidence="1">
    <location>
        <begin position="829"/>
        <end position="838"/>
    </location>
</feature>
<feature type="region of interest" description="Disordered" evidence="1">
    <location>
        <begin position="118"/>
        <end position="146"/>
    </location>
</feature>
<protein>
    <submittedName>
        <fullName evidence="2">Uncharacterized protein</fullName>
    </submittedName>
</protein>
<dbReference type="VEuPathDB" id="TriTrypDB:TM35_000051860"/>
<dbReference type="OrthoDB" id="272403at2759"/>
<evidence type="ECO:0000256" key="1">
    <source>
        <dbReference type="SAM" id="MobiDB-lite"/>
    </source>
</evidence>
<name>A0A1X0P590_9TRYP</name>
<evidence type="ECO:0000313" key="2">
    <source>
        <dbReference type="EMBL" id="ORC91590.1"/>
    </source>
</evidence>
<sequence length="1013" mass="113436">MLDLREGNNTVAAHTPQRVAEEINILSLLRQELRNTHEDYDGTSAVDPPVEPAFRTVDAKILGYLKFPSFPFIVCDEAPASYQAPVPYNLESVVGNLRDQVYGIEMFLQNEEKVRAAAAASKAKRTPKGKTSGNKKGEKKPDKPDPLEFFTEVMGRDACFADVSRESSVVRWYTRWVASHSLCCLQEALGQLEYVLSEAGMPSEEELQKAVQRISFVEAVSTLEKDRHEVIQAERHRMHSRTRTFRQHLNPLAITAAASSFLTAEEKYRYQEFHNQTEHLLMMLHHALHAQYVSCGREPSLVDPEGSYLENLKNGTLTTSLRESCSEEVHCLSDAAIRALRQERDAITVLLQKIHERQENGVVVGLTREQYQQSRLAAMVVYKCLQDDIAMLEEQTRIGKEFLMHYDSWIQYRCGTSHENLVRHLAITVKDGGDALKSIKWNSREGLPSIPSREGSISTSNILTATQLPRHVEEVCEAFMSLLRLSKTALGYESVRGVRETVYRHWMCLSLRYTCMQLVLGRWPSDLLLSGIDDITNNLVRLVSDNGSNFAAAQSHIGELNAVLRSFLSLVKNGAAQRLAQQELLFFPNGNMSTNSNSNNSNNNTNINPNHHHHHHHSNDMGGNSTNTNQPAGAGVTNNTNTTNTANTTSRSLDIPVAFRLDKDLEGLEKVVGMTDNDEELWGSIFDALWFQADPTGNSHGGLLISKDLSIDVNKGFGFLRLESITLPDRVPKTLQNQRAPPTLYMNMRYAIHPADTAPARSFAQTVEENNTNMTSTSVITRYGYARRVLHILSELERRQLLQEYACRLEEVDLVPLENTVYFSRQRDDGRASIERSSQRRSASLRGTEGGTSSTMSTSTRKYVTLVGLLPPPAVNLMRYNSVCPGAPYPATRKESPSLTSLTLLIGNMLLNASSAGNTMLNELYMLGERIRDQGMMDMEANNMETGTEEAVISERGREASGSESTNNDGNSLVLPILRVLDEYMAGDAFNKMLSLADNEMEEQQRNSRELRH</sequence>
<feature type="region of interest" description="Disordered" evidence="1">
    <location>
        <begin position="590"/>
        <end position="649"/>
    </location>
</feature>
<feature type="compositionally biased region" description="Basic and acidic residues" evidence="1">
    <location>
        <begin position="135"/>
        <end position="146"/>
    </location>
</feature>
<accession>A0A1X0P590</accession>
<gene>
    <name evidence="2" type="ORF">TM35_000051860</name>
</gene>
<dbReference type="RefSeq" id="XP_028885656.1">
    <property type="nucleotide sequence ID" value="XM_029022841.1"/>
</dbReference>
<feature type="region of interest" description="Disordered" evidence="1">
    <location>
        <begin position="829"/>
        <end position="858"/>
    </location>
</feature>
<proteinExistence type="predicted"/>
<dbReference type="Proteomes" id="UP000192257">
    <property type="component" value="Unassembled WGS sequence"/>
</dbReference>
<comment type="caution">
    <text evidence="2">The sequence shown here is derived from an EMBL/GenBank/DDBJ whole genome shotgun (WGS) entry which is preliminary data.</text>
</comment>
<dbReference type="EMBL" id="NBCO01000005">
    <property type="protein sequence ID" value="ORC91590.1"/>
    <property type="molecule type" value="Genomic_DNA"/>
</dbReference>